<comment type="caution">
    <text evidence="1">The sequence shown here is derived from an EMBL/GenBank/DDBJ whole genome shotgun (WGS) entry which is preliminary data.</text>
</comment>
<dbReference type="EMBL" id="JAUFQU010000069">
    <property type="protein sequence ID" value="MDN3709925.1"/>
    <property type="molecule type" value="Genomic_DNA"/>
</dbReference>
<dbReference type="EMBL" id="JAUFQU010000070">
    <property type="protein sequence ID" value="MDN3710023.1"/>
    <property type="molecule type" value="Genomic_DNA"/>
</dbReference>
<evidence type="ECO:0000313" key="1">
    <source>
        <dbReference type="EMBL" id="MDN3709925.1"/>
    </source>
</evidence>
<dbReference type="Proteomes" id="UP001242368">
    <property type="component" value="Unassembled WGS sequence"/>
</dbReference>
<name>A0ABT8CZC1_9FLAO</name>
<sequence>MENIIVINNIEVEISKIYQQKTYYTLIEGTPGEELNDKILAEIKEQAKSIFNRDSFYVMDPRENADDNFPQNTIILELMVLNDLEDYSPLTVIFFQDKYAFPITAENIESIKEIPIGLLWSDNNLNSRKHLQ</sequence>
<evidence type="ECO:0000313" key="3">
    <source>
        <dbReference type="EMBL" id="MDN3710023.1"/>
    </source>
</evidence>
<proteinExistence type="predicted"/>
<reference evidence="6" key="2">
    <citation type="journal article" date="2019" name="Int. J. Syst. Evol. Microbiol.">
        <title>The Global Catalogue of Microorganisms (GCM) 10K type strain sequencing project: providing services to taxonomists for standard genome sequencing and annotation.</title>
        <authorList>
            <consortium name="The Broad Institute Genomics Platform"/>
            <consortium name="The Broad Institute Genome Sequencing Center for Infectious Disease"/>
            <person name="Wu L."/>
            <person name="Ma J."/>
        </authorList>
    </citation>
    <scope>NUCLEOTIDE SEQUENCE [LARGE SCALE GENOMIC DNA]</scope>
    <source>
        <strain evidence="6">CECT 7184</strain>
    </source>
</reference>
<dbReference type="RefSeq" id="WP_290365298.1">
    <property type="nucleotide sequence ID" value="NZ_JAUFQU010000069.1"/>
</dbReference>
<evidence type="ECO:0000313" key="5">
    <source>
        <dbReference type="EMBL" id="MDN3710559.1"/>
    </source>
</evidence>
<dbReference type="EMBL" id="JAUFQU010000069">
    <property type="protein sequence ID" value="MDN3709988.1"/>
    <property type="molecule type" value="Genomic_DNA"/>
</dbReference>
<dbReference type="EMBL" id="JAUFQU010000095">
    <property type="protein sequence ID" value="MDN3710522.1"/>
    <property type="molecule type" value="Genomic_DNA"/>
</dbReference>
<gene>
    <name evidence="1" type="ORF">QW060_23780</name>
    <name evidence="2" type="ORF">QW060_24100</name>
    <name evidence="3" type="ORF">QW060_24280</name>
    <name evidence="4" type="ORF">QW060_27400</name>
    <name evidence="5" type="ORF">QW060_27630</name>
</gene>
<reference evidence="1" key="1">
    <citation type="journal article" date="2014" name="Int. J. Syst. Evol. Microbiol.">
        <title>Complete genome of a new Firmicutes species belonging to the dominant human colonic microbiota ('Ruminococcus bicirculans') reveals two chromosomes and a selective capacity to utilize plant glucans.</title>
        <authorList>
            <consortium name="NISC Comparative Sequencing Program"/>
            <person name="Wegmann U."/>
            <person name="Louis P."/>
            <person name="Goesmann A."/>
            <person name="Henrissat B."/>
            <person name="Duncan S.H."/>
            <person name="Flint H.J."/>
        </authorList>
    </citation>
    <scope>NUCLEOTIDE SEQUENCE</scope>
    <source>
        <strain evidence="1">CECT 7184</strain>
    </source>
</reference>
<keyword evidence="6" id="KW-1185">Reference proteome</keyword>
<reference evidence="1" key="3">
    <citation type="submission" date="2023-06" db="EMBL/GenBank/DDBJ databases">
        <authorList>
            <person name="Lucena T."/>
            <person name="Sun Q."/>
        </authorList>
    </citation>
    <scope>NUCLEOTIDE SEQUENCE</scope>
    <source>
        <strain evidence="1">CECT 7184</strain>
    </source>
</reference>
<dbReference type="EMBL" id="JAUFQU010000096">
    <property type="protein sequence ID" value="MDN3710559.1"/>
    <property type="molecule type" value="Genomic_DNA"/>
</dbReference>
<evidence type="ECO:0000313" key="2">
    <source>
        <dbReference type="EMBL" id="MDN3709988.1"/>
    </source>
</evidence>
<evidence type="ECO:0000313" key="4">
    <source>
        <dbReference type="EMBL" id="MDN3710522.1"/>
    </source>
</evidence>
<evidence type="ECO:0000313" key="6">
    <source>
        <dbReference type="Proteomes" id="UP001242368"/>
    </source>
</evidence>
<organism evidence="1 6">
    <name type="scientific">Paenimyroides ceti</name>
    <dbReference type="NCBI Taxonomy" id="395087"/>
    <lineage>
        <taxon>Bacteria</taxon>
        <taxon>Pseudomonadati</taxon>
        <taxon>Bacteroidota</taxon>
        <taxon>Flavobacteriia</taxon>
        <taxon>Flavobacteriales</taxon>
        <taxon>Flavobacteriaceae</taxon>
        <taxon>Paenimyroides</taxon>
    </lineage>
</organism>
<protein>
    <submittedName>
        <fullName evidence="1">Uncharacterized protein</fullName>
    </submittedName>
</protein>
<accession>A0ABT8CZC1</accession>